<proteinExistence type="predicted"/>
<comment type="catalytic activity">
    <reaction evidence="1">
        <text>ATP + protein L-histidine = ADP + protein N-phospho-L-histidine.</text>
        <dbReference type="EC" id="2.7.13.3"/>
    </reaction>
</comment>
<sequence>MTAGLFLGLLLLVGLSLWIAIREHRENVLKSRVIAATNCGVLVTDAMLPHHPVIYVNPSFLMLTGYAEHDVVGQTAAILTGPATDRASIEKLALALQDGRACRVSLRHYRKNGTSFWNEVTLAPIEDRTGRVRSVIWVMRDVSRLLREESGVHQALSPTFLCDFVSEGMLVTTESQVVYANRTGLKILGAESAEQLIGSQFLDIVYAELQEAVRLWIVQTVGSSQLTRRLETQFLRRDGRGVVVELSVAPILWDGKESVLIRFSDISRQRQPETQSLHNRNQLGQDPAIAESDHWGWSNNNGTEIWSEEHYRVFGYEPGSVPATYETFKKALHPEDRDRVLTLVEETFSSDRPYDIECRIIQPGGDVRFVRCRGVLIHGSSGQPIRMSGTIEDITDYKLIAALADDRALQFKTVMESAPNGMFMVRQDGTISVVNSNVERMFGYVREELVGRPIECLLSARDREQQREARAACLAYIGRSGPPDISKELHGRRKDGTEFPVKICFHPVHLSKGRTILITMIDLTTREKAEQSLVDIEARFDLVVQAGRVGIFEYDHRTNAHLWSPILREIYGVSSEESPSFERYLELVHPGDRERMHCSALHTPDPKREGLYTVEHRLVRPNGSIRHVSLRTLTQFDGEGSMRRPMRTIGMVVDITDRVHSEMVVRVVKEMETMRTLNGGIAHELNNSLTAVLGFSELALALIPVETKAHRHLVQVITAGRKAREVAYRIRRAIDHASFYSVSTPVDQEPSTLSIEVSDAVGPRG</sequence>
<dbReference type="AlphaFoldDB" id="A0A7S8J208"/>
<dbReference type="PROSITE" id="PS50113">
    <property type="entry name" value="PAC"/>
    <property type="match status" value="4"/>
</dbReference>
<dbReference type="Proteomes" id="UP000593737">
    <property type="component" value="Chromosome"/>
</dbReference>
<dbReference type="SUPFAM" id="SSF55785">
    <property type="entry name" value="PYP-like sensor domain (PAS domain)"/>
    <property type="match status" value="5"/>
</dbReference>
<dbReference type="PANTHER" id="PTHR43304">
    <property type="entry name" value="PHYTOCHROME-LIKE PROTEIN CPH1"/>
    <property type="match status" value="1"/>
</dbReference>
<dbReference type="Gene3D" id="1.10.287.130">
    <property type="match status" value="1"/>
</dbReference>
<dbReference type="Pfam" id="PF08447">
    <property type="entry name" value="PAS_3"/>
    <property type="match status" value="2"/>
</dbReference>
<dbReference type="SMART" id="SM00091">
    <property type="entry name" value="PAS"/>
    <property type="match status" value="4"/>
</dbReference>
<gene>
    <name evidence="8" type="ORF">Nkreftii_004107</name>
</gene>
<dbReference type="CDD" id="cd00130">
    <property type="entry name" value="PAS"/>
    <property type="match status" value="5"/>
</dbReference>
<evidence type="ECO:0000313" key="8">
    <source>
        <dbReference type="EMBL" id="QPD06333.1"/>
    </source>
</evidence>
<dbReference type="PROSITE" id="PS50112">
    <property type="entry name" value="PAS"/>
    <property type="match status" value="4"/>
</dbReference>
<dbReference type="NCBIfam" id="TIGR00229">
    <property type="entry name" value="sensory_box"/>
    <property type="match status" value="5"/>
</dbReference>
<evidence type="ECO:0000313" key="9">
    <source>
        <dbReference type="Proteomes" id="UP000593737"/>
    </source>
</evidence>
<name>A0A7S8J208_9BACT</name>
<feature type="domain" description="PAC" evidence="7">
    <location>
        <begin position="612"/>
        <end position="667"/>
    </location>
</feature>
<feature type="domain" description="PAS" evidence="6">
    <location>
        <begin position="536"/>
        <end position="596"/>
    </location>
</feature>
<feature type="domain" description="PAS" evidence="6">
    <location>
        <begin position="32"/>
        <end position="99"/>
    </location>
</feature>
<evidence type="ECO:0000259" key="6">
    <source>
        <dbReference type="PROSITE" id="PS50112"/>
    </source>
</evidence>
<feature type="domain" description="PAC" evidence="7">
    <location>
        <begin position="354"/>
        <end position="406"/>
    </location>
</feature>
<dbReference type="KEGG" id="nkf:Nkreftii_004107"/>
<dbReference type="InterPro" id="IPR000700">
    <property type="entry name" value="PAS-assoc_C"/>
</dbReference>
<organism evidence="8 9">
    <name type="scientific">Candidatus Nitrospira kreftii</name>
    <dbReference type="NCBI Taxonomy" id="2652173"/>
    <lineage>
        <taxon>Bacteria</taxon>
        <taxon>Pseudomonadati</taxon>
        <taxon>Nitrospirota</taxon>
        <taxon>Nitrospiria</taxon>
        <taxon>Nitrospirales</taxon>
        <taxon>Nitrospiraceae</taxon>
        <taxon>Nitrospira</taxon>
    </lineage>
</organism>
<dbReference type="InterPro" id="IPR036097">
    <property type="entry name" value="HisK_dim/P_sf"/>
</dbReference>
<evidence type="ECO:0000256" key="1">
    <source>
        <dbReference type="ARBA" id="ARBA00000085"/>
    </source>
</evidence>
<dbReference type="Pfam" id="PF13426">
    <property type="entry name" value="PAS_9"/>
    <property type="match status" value="3"/>
</dbReference>
<dbReference type="InterPro" id="IPR000014">
    <property type="entry name" value="PAS"/>
</dbReference>
<protein>
    <recommendedName>
        <fullName evidence="2">histidine kinase</fullName>
        <ecNumber evidence="2">2.7.13.3</ecNumber>
    </recommendedName>
</protein>
<dbReference type="PANTHER" id="PTHR43304:SF1">
    <property type="entry name" value="PAC DOMAIN-CONTAINING PROTEIN"/>
    <property type="match status" value="1"/>
</dbReference>
<dbReference type="SMART" id="SM00086">
    <property type="entry name" value="PAC"/>
    <property type="match status" value="5"/>
</dbReference>
<dbReference type="SUPFAM" id="SSF47384">
    <property type="entry name" value="Homodimeric domain of signal transducing histidine kinase"/>
    <property type="match status" value="1"/>
</dbReference>
<dbReference type="InterPro" id="IPR013655">
    <property type="entry name" value="PAS_fold_3"/>
</dbReference>
<dbReference type="GO" id="GO:0000155">
    <property type="term" value="F:phosphorelay sensor kinase activity"/>
    <property type="evidence" value="ECO:0007669"/>
    <property type="project" value="InterPro"/>
</dbReference>
<keyword evidence="4" id="KW-0808">Transferase</keyword>
<evidence type="ECO:0000259" key="7">
    <source>
        <dbReference type="PROSITE" id="PS50113"/>
    </source>
</evidence>
<evidence type="ECO:0000256" key="3">
    <source>
        <dbReference type="ARBA" id="ARBA00022553"/>
    </source>
</evidence>
<accession>A0A7S8J208</accession>
<dbReference type="EMBL" id="CP047423">
    <property type="protein sequence ID" value="QPD06333.1"/>
    <property type="molecule type" value="Genomic_DNA"/>
</dbReference>
<feature type="domain" description="PAS" evidence="6">
    <location>
        <begin position="407"/>
        <end position="468"/>
    </location>
</feature>
<dbReference type="Gene3D" id="3.30.450.20">
    <property type="entry name" value="PAS domain"/>
    <property type="match status" value="5"/>
</dbReference>
<dbReference type="EC" id="2.7.13.3" evidence="2"/>
<dbReference type="Gene3D" id="2.10.70.100">
    <property type="match status" value="2"/>
</dbReference>
<evidence type="ECO:0000256" key="5">
    <source>
        <dbReference type="ARBA" id="ARBA00022777"/>
    </source>
</evidence>
<dbReference type="InterPro" id="IPR003661">
    <property type="entry name" value="HisK_dim/P_dom"/>
</dbReference>
<dbReference type="CDD" id="cd00082">
    <property type="entry name" value="HisKA"/>
    <property type="match status" value="1"/>
</dbReference>
<keyword evidence="3" id="KW-0597">Phosphoprotein</keyword>
<evidence type="ECO:0000256" key="4">
    <source>
        <dbReference type="ARBA" id="ARBA00022679"/>
    </source>
</evidence>
<keyword evidence="5" id="KW-0418">Kinase</keyword>
<feature type="domain" description="PAS" evidence="6">
    <location>
        <begin position="306"/>
        <end position="351"/>
    </location>
</feature>
<dbReference type="InterPro" id="IPR052162">
    <property type="entry name" value="Sensor_kinase/Photoreceptor"/>
</dbReference>
<dbReference type="InterPro" id="IPR035965">
    <property type="entry name" value="PAS-like_dom_sf"/>
</dbReference>
<feature type="domain" description="PAC" evidence="7">
    <location>
        <begin position="485"/>
        <end position="535"/>
    </location>
</feature>
<feature type="domain" description="PAC" evidence="7">
    <location>
        <begin position="102"/>
        <end position="154"/>
    </location>
</feature>
<evidence type="ECO:0000256" key="2">
    <source>
        <dbReference type="ARBA" id="ARBA00012438"/>
    </source>
</evidence>
<reference evidence="8 9" key="1">
    <citation type="journal article" date="2020" name="ISME J.">
        <title>Enrichment and physiological characterization of a novel comammox Nitrospira indicates ammonium inhibition of complete nitrification.</title>
        <authorList>
            <person name="Sakoula D."/>
            <person name="Koch H."/>
            <person name="Frank J."/>
            <person name="Jetten M.S.M."/>
            <person name="van Kessel M.A.H.J."/>
            <person name="Lucker S."/>
        </authorList>
    </citation>
    <scope>NUCLEOTIDE SEQUENCE [LARGE SCALE GENOMIC DNA]</scope>
    <source>
        <strain evidence="8">Comreactor17</strain>
    </source>
</reference>
<dbReference type="InterPro" id="IPR001610">
    <property type="entry name" value="PAC"/>
</dbReference>